<proteinExistence type="predicted"/>
<protein>
    <submittedName>
        <fullName evidence="1">Tetratricopeptide repeat protein tpr</fullName>
    </submittedName>
</protein>
<dbReference type="EMBL" id="CM043021">
    <property type="protein sequence ID" value="KAI4458542.1"/>
    <property type="molecule type" value="Genomic_DNA"/>
</dbReference>
<name>A0ACB9STZ4_HOLOL</name>
<reference evidence="1" key="1">
    <citation type="submission" date="2022-04" db="EMBL/GenBank/DDBJ databases">
        <title>Chromosome-scale genome assembly of Holotrichia oblita Faldermann.</title>
        <authorList>
            <person name="Rongchong L."/>
        </authorList>
    </citation>
    <scope>NUCLEOTIDE SEQUENCE</scope>
    <source>
        <strain evidence="1">81SQS9</strain>
    </source>
</reference>
<evidence type="ECO:0000313" key="1">
    <source>
        <dbReference type="EMBL" id="KAI4458542.1"/>
    </source>
</evidence>
<gene>
    <name evidence="1" type="ORF">MML48_7g00008924</name>
</gene>
<dbReference type="Proteomes" id="UP001056778">
    <property type="component" value="Chromosome 7"/>
</dbReference>
<evidence type="ECO:0000313" key="2">
    <source>
        <dbReference type="Proteomes" id="UP001056778"/>
    </source>
</evidence>
<organism evidence="1 2">
    <name type="scientific">Holotrichia oblita</name>
    <name type="common">Chafer beetle</name>
    <dbReference type="NCBI Taxonomy" id="644536"/>
    <lineage>
        <taxon>Eukaryota</taxon>
        <taxon>Metazoa</taxon>
        <taxon>Ecdysozoa</taxon>
        <taxon>Arthropoda</taxon>
        <taxon>Hexapoda</taxon>
        <taxon>Insecta</taxon>
        <taxon>Pterygota</taxon>
        <taxon>Neoptera</taxon>
        <taxon>Endopterygota</taxon>
        <taxon>Coleoptera</taxon>
        <taxon>Polyphaga</taxon>
        <taxon>Scarabaeiformia</taxon>
        <taxon>Scarabaeidae</taxon>
        <taxon>Melolonthinae</taxon>
        <taxon>Holotrichia</taxon>
    </lineage>
</organism>
<sequence length="822" mass="92364">MTGRAKVTLRIEVEIEKCREESQWTKVIELAEQLKDKSSEFEYLAQFLIGEGRLENYLEEWQPVDANVNKAKLNLMEARRNLQIASDDKGRKAGVALDAHLLLGKLYFACGQYEQGLNSYKLAELHTLTEKKLPLRSLKIVAESFAIKGLCLQKDQSSTSKFKKAEREQEILKCFDIASDLGMLYMQELEKQLTQNLTSTGTHSPQIPVVKTGMSSVLEQAMQQAPAILLQQGKHEIALDRYRYSIAAVESHGVNSIRLKLLCQTAELLLQGFPDENYKVPSIVTKDSAWKPKLYTGLNQFIPRNKYEETILVLIVAEAIAVRNAVLSQSPEFKDARHSAYLDAATVYDLLTLATVRWGQVALLQESLERAMKFSFKEPHLWRQHALSLISKGEHERAFAVLKEVIHLEPNTSVNCLLAAKLCFEHLNMPVEGTAYSDLALKRETIHSSGLLSRCHLYLGLGFQLQAQSTLTKSDKTSLNNSALENFQAAVQLEPNDNLCEYYLGLQLALIGQIGDALHHVQTALNLRPESSSTLHLLALLLSANRQHEEALQLVEAALEEYPDCLNLMYVKAHLELHQEGGERALTTAKQMLELWKNLYEGQTISDIPECDRKSDTRSVFQLYTSEMSDKDTSSLQAHSIAASRVEHALSEVASSMSSFSPRPGPQRAWMLLLEIWLLLAELYLALDQQADVLKCIQEATQIFPLSHHILHMRGLLHMHKQEWAEAKLCFQNAVAINPQHVKSLQQLGLVYHYLNLQGLAETTLREAAKIDPTNHVTWYNLGKVLEALGEYESASSSMANALTVEITSPILPFASVPLCFD</sequence>
<keyword evidence="2" id="KW-1185">Reference proteome</keyword>
<comment type="caution">
    <text evidence="1">The sequence shown here is derived from an EMBL/GenBank/DDBJ whole genome shotgun (WGS) entry which is preliminary data.</text>
</comment>
<accession>A0ACB9STZ4</accession>